<evidence type="ECO:0000313" key="3">
    <source>
        <dbReference type="EMBL" id="RMI41140.1"/>
    </source>
</evidence>
<keyword evidence="2" id="KW-1133">Transmembrane helix</keyword>
<dbReference type="RefSeq" id="WP_122183762.1">
    <property type="nucleotide sequence ID" value="NZ_RFFJ01000049.1"/>
</dbReference>
<evidence type="ECO:0000256" key="1">
    <source>
        <dbReference type="SAM" id="MobiDB-lite"/>
    </source>
</evidence>
<organism evidence="3 4">
    <name type="scientific">Streptomyces triticirhizae</name>
    <dbReference type="NCBI Taxonomy" id="2483353"/>
    <lineage>
        <taxon>Bacteria</taxon>
        <taxon>Bacillati</taxon>
        <taxon>Actinomycetota</taxon>
        <taxon>Actinomycetes</taxon>
        <taxon>Kitasatosporales</taxon>
        <taxon>Streptomycetaceae</taxon>
        <taxon>Streptomyces</taxon>
    </lineage>
</organism>
<dbReference type="EMBL" id="RFFJ01000049">
    <property type="protein sequence ID" value="RMI41140.1"/>
    <property type="molecule type" value="Genomic_DNA"/>
</dbReference>
<evidence type="ECO:0000313" key="4">
    <source>
        <dbReference type="Proteomes" id="UP000278673"/>
    </source>
</evidence>
<dbReference type="AlphaFoldDB" id="A0A3M2LW74"/>
<protein>
    <submittedName>
        <fullName evidence="3">Uncharacterized protein</fullName>
    </submittedName>
</protein>
<reference evidence="3 4" key="1">
    <citation type="submission" date="2018-10" db="EMBL/GenBank/DDBJ databases">
        <title>Isolation, diversity and antifungal activity of actinobacteria from wheat.</title>
        <authorList>
            <person name="Han C."/>
        </authorList>
    </citation>
    <scope>NUCLEOTIDE SEQUENCE [LARGE SCALE GENOMIC DNA]</scope>
    <source>
        <strain evidence="3 4">NEAU-YY642</strain>
    </source>
</reference>
<sequence>MTNEPGTDRPTSFESNSSEPTPFERELAATLREAGSRFEPPVPGVLAEHGLRRGRARLWRRRAATVTGALAVAGIAVFAAQLPGGIGRADDRGGEETPAAAAVPETDAELIAALTELLPDEVSVSRTQAVGVNRSGDPSVSARVSTGDVAFVLNVTLARWQTDEDAFETGCTEADAEEGMRCEEAQLADGSVRTLLEREQVSDEDGLGKAGAYPSWTVWVESPTRWGSDEGMRQLSVSLSAEEPGALPENTVPPLSETELIRLSEAPVWEGLFDRADALHGAPEEFDDTVGSDAGVITVDVPPADLQALFRALAPEGLDITDVPSNDPGSASLAVSNGTDVANVEINTYPPGSFGGGSEGQDPACVSEFLEDSTRVDICPTGPSERGVYADVYYPDGASIDIYVTPRAASTLPFSTETLRAIASAPEWPALLR</sequence>
<accession>A0A3M2LW74</accession>
<dbReference type="Proteomes" id="UP000278673">
    <property type="component" value="Unassembled WGS sequence"/>
</dbReference>
<evidence type="ECO:0000256" key="2">
    <source>
        <dbReference type="SAM" id="Phobius"/>
    </source>
</evidence>
<feature type="transmembrane region" description="Helical" evidence="2">
    <location>
        <begin position="63"/>
        <end position="82"/>
    </location>
</feature>
<proteinExistence type="predicted"/>
<keyword evidence="2" id="KW-0472">Membrane</keyword>
<keyword evidence="4" id="KW-1185">Reference proteome</keyword>
<gene>
    <name evidence="3" type="ORF">EBN88_11635</name>
</gene>
<comment type="caution">
    <text evidence="3">The sequence shown here is derived from an EMBL/GenBank/DDBJ whole genome shotgun (WGS) entry which is preliminary data.</text>
</comment>
<feature type="region of interest" description="Disordered" evidence="1">
    <location>
        <begin position="1"/>
        <end position="24"/>
    </location>
</feature>
<keyword evidence="2" id="KW-0812">Transmembrane</keyword>
<feature type="compositionally biased region" description="Polar residues" evidence="1">
    <location>
        <begin position="1"/>
        <end position="20"/>
    </location>
</feature>
<name>A0A3M2LW74_9ACTN</name>